<name>A0A1H9XTF8_9PSEU</name>
<reference evidence="3" key="1">
    <citation type="submission" date="2016-10" db="EMBL/GenBank/DDBJ databases">
        <authorList>
            <person name="Varghese N."/>
            <person name="Submissions S."/>
        </authorList>
    </citation>
    <scope>NUCLEOTIDE SEQUENCE [LARGE SCALE GENOMIC DNA]</scope>
    <source>
        <strain evidence="3">CGMCC 4.578</strain>
    </source>
</reference>
<keyword evidence="1" id="KW-0732">Signal</keyword>
<proteinExistence type="predicted"/>
<sequence>MRKKFVAVLLGIAALVMFGAGTASAAGYYFHKQYPAGTLLADKGINFYVNEGEVKAGRDGWCHVPGDRGSRAKFWSCTVGPKIGEITSVPNGEVVTFNDGITHIASKSAHYKGQLPYCLPHLYSGHLRKYEGTTWYYCAYWKRG</sequence>
<keyword evidence="3" id="KW-1185">Reference proteome</keyword>
<protein>
    <submittedName>
        <fullName evidence="2">Uncharacterized protein</fullName>
    </submittedName>
</protein>
<dbReference type="EMBL" id="FOFT01000017">
    <property type="protein sequence ID" value="SES48973.1"/>
    <property type="molecule type" value="Genomic_DNA"/>
</dbReference>
<feature type="signal peptide" evidence="1">
    <location>
        <begin position="1"/>
        <end position="25"/>
    </location>
</feature>
<feature type="chain" id="PRO_5011675183" evidence="1">
    <location>
        <begin position="26"/>
        <end position="144"/>
    </location>
</feature>
<evidence type="ECO:0000256" key="1">
    <source>
        <dbReference type="SAM" id="SignalP"/>
    </source>
</evidence>
<accession>A0A1H9XTF8</accession>
<evidence type="ECO:0000313" key="3">
    <source>
        <dbReference type="Proteomes" id="UP000199028"/>
    </source>
</evidence>
<dbReference type="AlphaFoldDB" id="A0A1H9XTF8"/>
<evidence type="ECO:0000313" key="2">
    <source>
        <dbReference type="EMBL" id="SES48973.1"/>
    </source>
</evidence>
<dbReference type="RefSeq" id="WP_090071580.1">
    <property type="nucleotide sequence ID" value="NZ_FOFT01000017.1"/>
</dbReference>
<dbReference type="Proteomes" id="UP000199028">
    <property type="component" value="Unassembled WGS sequence"/>
</dbReference>
<organism evidence="2 3">
    <name type="scientific">Lentzea flaviverrucosa</name>
    <dbReference type="NCBI Taxonomy" id="200379"/>
    <lineage>
        <taxon>Bacteria</taxon>
        <taxon>Bacillati</taxon>
        <taxon>Actinomycetota</taxon>
        <taxon>Actinomycetes</taxon>
        <taxon>Pseudonocardiales</taxon>
        <taxon>Pseudonocardiaceae</taxon>
        <taxon>Lentzea</taxon>
    </lineage>
</organism>
<gene>
    <name evidence="2" type="ORF">SAMN05216195_11728</name>
</gene>